<dbReference type="Proteomes" id="UP000000560">
    <property type="component" value="Chromosome VIII"/>
</dbReference>
<dbReference type="AlphaFoldDB" id="Q5AQV7"/>
<keyword evidence="4" id="KW-1185">Reference proteome</keyword>
<evidence type="ECO:0000256" key="1">
    <source>
        <dbReference type="SAM" id="MobiDB-lite"/>
    </source>
</evidence>
<gene>
    <name evidence="3" type="ORF">ANIA_09323</name>
</gene>
<feature type="region of interest" description="Disordered" evidence="1">
    <location>
        <begin position="964"/>
        <end position="985"/>
    </location>
</feature>
<name>Q5AQV7_EMENI</name>
<dbReference type="InterPro" id="IPR056021">
    <property type="entry name" value="DUF7600"/>
</dbReference>
<feature type="domain" description="DUF7600" evidence="2">
    <location>
        <begin position="327"/>
        <end position="476"/>
    </location>
</feature>
<evidence type="ECO:0000259" key="2">
    <source>
        <dbReference type="Pfam" id="PF24539"/>
    </source>
</evidence>
<dbReference type="eggNOG" id="ENOG502SR83">
    <property type="taxonomic scope" value="Eukaryota"/>
</dbReference>
<accession>Q5AQV7</accession>
<dbReference type="HOGENOM" id="CLU_010533_0_0_1"/>
<organism evidence="3 4">
    <name type="scientific">Emericella nidulans (strain FGSC A4 / ATCC 38163 / CBS 112.46 / NRRL 194 / M139)</name>
    <name type="common">Aspergillus nidulans</name>
    <dbReference type="NCBI Taxonomy" id="227321"/>
    <lineage>
        <taxon>Eukaryota</taxon>
        <taxon>Fungi</taxon>
        <taxon>Dikarya</taxon>
        <taxon>Ascomycota</taxon>
        <taxon>Pezizomycotina</taxon>
        <taxon>Eurotiomycetes</taxon>
        <taxon>Eurotiomycetidae</taxon>
        <taxon>Eurotiales</taxon>
        <taxon>Aspergillaceae</taxon>
        <taxon>Aspergillus</taxon>
        <taxon>Aspergillus subgen. Nidulantes</taxon>
    </lineage>
</organism>
<dbReference type="OrthoDB" id="5273847at2759"/>
<dbReference type="InParanoid" id="Q5AQV7"/>
<dbReference type="KEGG" id="ani:ANIA_09323"/>
<reference evidence="4" key="1">
    <citation type="journal article" date="2005" name="Nature">
        <title>Sequencing of Aspergillus nidulans and comparative analysis with A. fumigatus and A. oryzae.</title>
        <authorList>
            <person name="Galagan J.E."/>
            <person name="Calvo S.E."/>
            <person name="Cuomo C."/>
            <person name="Ma L.J."/>
            <person name="Wortman J.R."/>
            <person name="Batzoglou S."/>
            <person name="Lee S.I."/>
            <person name="Basturkmen M."/>
            <person name="Spevak C.C."/>
            <person name="Clutterbuck J."/>
            <person name="Kapitonov V."/>
            <person name="Jurka J."/>
            <person name="Scazzocchio C."/>
            <person name="Farman M."/>
            <person name="Butler J."/>
            <person name="Purcell S."/>
            <person name="Harris S."/>
            <person name="Braus G.H."/>
            <person name="Draht O."/>
            <person name="Busch S."/>
            <person name="D'Enfert C."/>
            <person name="Bouchier C."/>
            <person name="Goldman G.H."/>
            <person name="Bell-Pedersen D."/>
            <person name="Griffiths-Jones S."/>
            <person name="Doonan J.H."/>
            <person name="Yu J."/>
            <person name="Vienken K."/>
            <person name="Pain A."/>
            <person name="Freitag M."/>
            <person name="Selker E.U."/>
            <person name="Archer D.B."/>
            <person name="Penalva M.A."/>
            <person name="Oakley B.R."/>
            <person name="Momany M."/>
            <person name="Tanaka T."/>
            <person name="Kumagai T."/>
            <person name="Asai K."/>
            <person name="Machida M."/>
            <person name="Nierman W.C."/>
            <person name="Denning D.W."/>
            <person name="Caddick M."/>
            <person name="Hynes M."/>
            <person name="Paoletti M."/>
            <person name="Fischer R."/>
            <person name="Miller B."/>
            <person name="Dyer P."/>
            <person name="Sachs M.S."/>
            <person name="Osmani S.A."/>
            <person name="Birren B.W."/>
        </authorList>
    </citation>
    <scope>NUCLEOTIDE SEQUENCE [LARGE SCALE GENOMIC DNA]</scope>
    <source>
        <strain evidence="4">FGSC A4 / ATCC 38163 / CBS 112.46 / NRRL 194 / M139</strain>
    </source>
</reference>
<dbReference type="GeneID" id="2867792"/>
<dbReference type="EMBL" id="BN001308">
    <property type="protein sequence ID" value="CBF87401.1"/>
    <property type="molecule type" value="Genomic_DNA"/>
</dbReference>
<dbReference type="Pfam" id="PF24539">
    <property type="entry name" value="DUF7600"/>
    <property type="match status" value="1"/>
</dbReference>
<dbReference type="RefSeq" id="XP_682592.1">
    <property type="nucleotide sequence ID" value="XM_677500.1"/>
</dbReference>
<evidence type="ECO:0000313" key="3">
    <source>
        <dbReference type="EMBL" id="CBF87401.1"/>
    </source>
</evidence>
<protein>
    <recommendedName>
        <fullName evidence="2">DUF7600 domain-containing protein</fullName>
    </recommendedName>
</protein>
<proteinExistence type="predicted"/>
<evidence type="ECO:0000313" key="4">
    <source>
        <dbReference type="Proteomes" id="UP000000560"/>
    </source>
</evidence>
<accession>C8VQS6</accession>
<sequence length="1060" mass="117491">MSPNVFCPFCGVILAQDPHSSISGPESIPRHRRPWYAEIRGIVSPNSSAENITLTGIGTLHSGGVLIAPADSERSYVDTEVLYPVSIFGRSPVSWGFHNACWQLLYLRLCPLSEKEIARSVFDVLYNTPCREGSVFDFGHDYSGAVRTHKTHGQVEIGHEPVLYMDPCAIPSLDELENSGSMEAVSHFKLGIYEPRVFGSLSTELKHEILAYLSYRDPCNLPQSYWRSRFLLGQEADFMFLSLLEKRHWPRLYLGTRALLNSKSPPIVNRKRIRELIEHIAALVELYVAQPPLHGLPVWPEPGSDDCFVPTGKENSLLRVYSFFSGHSTARQAHETLQVGCRILHYRSEPIPIADRSRQQIIVSTIQVGERCFISGVRFANKDMASLIGYRHSTNETTIYSPDQTNIRTILVAFSSQGLAGISFTFSNSESSPWIGQSHGPEIALGNLSIAETHPCYLVAGLDSFKIVALGVAVVNSEPSPPVPRVHSHLWLPAVPHREGVDFSTLLPPQSTLPFAPLISIDFGAPQGQGLAELTRLIFCMGSGPNPMRGVKAVYANGMSRLFGSENGAELSFCIDGPHGERLTKIAILHRVDENSHNDELQCGKSSSLCGLQMSTNRGRTATLSTMESRLDAKVAIQELKKTKPGHDITGFIAIQVPPREAFLGLGIQCQPSLGPLQASAIMLKELYNPDAQLQQDNKFSIYIGTPSDSNYQTHATLLGVRKISASRGTHWGSRPCTCISGLKFDYYNGTSAVVGQWLDEFESLQLQPFEHVHSLDIWVTPARLTTSYRFLQQGWIAAVRFGTTLAQGVTFKPPGSDPLSVQHLHNGFGGGPRQELTAISWILNASHDRIRAVNSDESLKHTSLLLPEQYPPFDDVQKLYFENAITGRSPDWLVTAEACYKGDAILGLIFTYSSGARATIGDVVVVPDTSQTMHFSPASEFVGMSVRVRRRNILALQFELKTKRKPESDEQPTSDAPTEFKTVCFQRDDQPGTDEHCDDHEIRDRRSTWCKNTLSAETFTRKRVSDDVYAPPAGTRLVGLYVRCQHFECLGALYEPLNE</sequence>
<reference evidence="4" key="2">
    <citation type="journal article" date="2009" name="Fungal Genet. Biol.">
        <title>The 2008 update of the Aspergillus nidulans genome annotation: a community effort.</title>
        <authorList>
            <person name="Wortman J.R."/>
            <person name="Gilsenan J.M."/>
            <person name="Joardar V."/>
            <person name="Deegan J."/>
            <person name="Clutterbuck J."/>
            <person name="Andersen M.R."/>
            <person name="Archer D."/>
            <person name="Bencina M."/>
            <person name="Braus G."/>
            <person name="Coutinho P."/>
            <person name="von Dohren H."/>
            <person name="Doonan J."/>
            <person name="Driessen A.J."/>
            <person name="Durek P."/>
            <person name="Espeso E."/>
            <person name="Fekete E."/>
            <person name="Flipphi M."/>
            <person name="Estrada C.G."/>
            <person name="Geysens S."/>
            <person name="Goldman G."/>
            <person name="de Groot P.W."/>
            <person name="Hansen K."/>
            <person name="Harris S.D."/>
            <person name="Heinekamp T."/>
            <person name="Helmstaedt K."/>
            <person name="Henrissat B."/>
            <person name="Hofmann G."/>
            <person name="Homan T."/>
            <person name="Horio T."/>
            <person name="Horiuchi H."/>
            <person name="James S."/>
            <person name="Jones M."/>
            <person name="Karaffa L."/>
            <person name="Karanyi Z."/>
            <person name="Kato M."/>
            <person name="Keller N."/>
            <person name="Kelly D.E."/>
            <person name="Kiel J.A."/>
            <person name="Kim J.M."/>
            <person name="van der Klei I.J."/>
            <person name="Klis F.M."/>
            <person name="Kovalchuk A."/>
            <person name="Krasevec N."/>
            <person name="Kubicek C.P."/>
            <person name="Liu B."/>
            <person name="Maccabe A."/>
            <person name="Meyer V."/>
            <person name="Mirabito P."/>
            <person name="Miskei M."/>
            <person name="Mos M."/>
            <person name="Mullins J."/>
            <person name="Nelson D.R."/>
            <person name="Nielsen J."/>
            <person name="Oakley B.R."/>
            <person name="Osmani S.A."/>
            <person name="Pakula T."/>
            <person name="Paszewski A."/>
            <person name="Paulsen I."/>
            <person name="Pilsyk S."/>
            <person name="Pocsi I."/>
            <person name="Punt P.J."/>
            <person name="Ram A.F."/>
            <person name="Ren Q."/>
            <person name="Robellet X."/>
            <person name="Robson G."/>
            <person name="Seiboth B."/>
            <person name="van Solingen P."/>
            <person name="Specht T."/>
            <person name="Sun J."/>
            <person name="Taheri-Talesh N."/>
            <person name="Takeshita N."/>
            <person name="Ussery D."/>
            <person name="vanKuyk P.A."/>
            <person name="Visser H."/>
            <person name="van de Vondervoort P.J."/>
            <person name="de Vries R.P."/>
            <person name="Walton J."/>
            <person name="Xiang X."/>
            <person name="Xiong Y."/>
            <person name="Zeng A.P."/>
            <person name="Brandt B.W."/>
            <person name="Cornell M.J."/>
            <person name="van den Hondel C.A."/>
            <person name="Visser J."/>
            <person name="Oliver S.G."/>
            <person name="Turner G."/>
        </authorList>
    </citation>
    <scope>GENOME REANNOTATION</scope>
    <source>
        <strain evidence="4">FGSC A4 / ATCC 38163 / CBS 112.46 / NRRL 194 / M139</strain>
    </source>
</reference>
<dbReference type="OMA" id="VGQWMNE"/>